<dbReference type="InterPro" id="IPR006311">
    <property type="entry name" value="TAT_signal"/>
</dbReference>
<dbReference type="Pfam" id="PF04185">
    <property type="entry name" value="Phosphoesterase"/>
    <property type="match status" value="1"/>
</dbReference>
<keyword evidence="12" id="KW-1185">Reference proteome</keyword>
<evidence type="ECO:0000256" key="8">
    <source>
        <dbReference type="ARBA" id="ARBA00023026"/>
    </source>
</evidence>
<dbReference type="InterPro" id="IPR017850">
    <property type="entry name" value="Alkaline_phosphatase_core_sf"/>
</dbReference>
<dbReference type="EMBL" id="CP033972">
    <property type="protein sequence ID" value="AZG45033.1"/>
    <property type="molecule type" value="Genomic_DNA"/>
</dbReference>
<evidence type="ECO:0000313" key="11">
    <source>
        <dbReference type="EMBL" id="AZG45033.1"/>
    </source>
</evidence>
<dbReference type="GO" id="GO:0052008">
    <property type="term" value="P:symbiont-mediated disruption of host cellular anatomical structure"/>
    <property type="evidence" value="ECO:0007669"/>
    <property type="project" value="UniProtKB-ARBA"/>
</dbReference>
<dbReference type="FunFam" id="3.40.720.10:FF:000036">
    <property type="entry name" value="Membrane-associated phospholipase C"/>
    <property type="match status" value="1"/>
</dbReference>
<dbReference type="Proteomes" id="UP000271469">
    <property type="component" value="Chromosome"/>
</dbReference>
<dbReference type="Gene3D" id="3.40.720.10">
    <property type="entry name" value="Alkaline Phosphatase, subunit A"/>
    <property type="match status" value="2"/>
</dbReference>
<dbReference type="NCBIfam" id="TIGR01409">
    <property type="entry name" value="TAT_signal_seq"/>
    <property type="match status" value="1"/>
</dbReference>
<evidence type="ECO:0000256" key="2">
    <source>
        <dbReference type="ARBA" id="ARBA00009717"/>
    </source>
</evidence>
<evidence type="ECO:0000256" key="10">
    <source>
        <dbReference type="SAM" id="MobiDB-lite"/>
    </source>
</evidence>
<dbReference type="AlphaFoldDB" id="A0A3G8JJ45"/>
<feature type="compositionally biased region" description="Low complexity" evidence="10">
    <location>
        <begin position="508"/>
        <end position="517"/>
    </location>
</feature>
<dbReference type="InterPro" id="IPR007312">
    <property type="entry name" value="Phosphoesterase"/>
</dbReference>
<accession>A0A3G8JJ45</accession>
<keyword evidence="4" id="KW-0134">Cell wall</keyword>
<sequence length="523" mass="56514">MSNTPFAGLSRREFLTRVGAAGGGALLTSWAAPIIDNAYASADPAGTGSLEDIEHIVLFMQENRSFDHYFGTYSGVRGFGEQSAAWKQRGWAPGVGPTRRGHTLPFRLDTAHDANLDGECINDPDHSWEGMHQAWNRGRNDGWLPMSIRSVGPANAPALMGYYEREDIPVHRSLAEAFTLCDNYHCSVLGPTDPNRLYWMSANLDPGGTHGGPLLETPTLIPKFVYTWRTMPENLRDAGVSWKIYNNRDLGPVSSVVLDGMMGCFKQAQNPNSELARRGIAPTYPTDFAADVAADRLPKVSWVIPSALNCEHPALPAALGAVGIVELLDILTSNRKVWEKTALIISYDENGGFFDHVTPPTPPPGTPGEFVSVPDITKVSASKGIRGPIGLGYRVPCFVISPYSRGGLVASETFDHTSQLRLIEERFGVDVPNLTPWRRGVVGDMTSTFDFARRPNPARPRFGDPLPGAQNALIQCGPNVAAGTLGRGRPYPVPPNRMPRQQPGSRRAPSGVVAAAEPGGGAS</sequence>
<dbReference type="CDD" id="cd16014">
    <property type="entry name" value="PLC"/>
    <property type="match status" value="1"/>
</dbReference>
<organism evidence="11 12">
    <name type="scientific">Gordonia insulae</name>
    <dbReference type="NCBI Taxonomy" id="2420509"/>
    <lineage>
        <taxon>Bacteria</taxon>
        <taxon>Bacillati</taxon>
        <taxon>Actinomycetota</taxon>
        <taxon>Actinomycetes</taxon>
        <taxon>Mycobacteriales</taxon>
        <taxon>Gordoniaceae</taxon>
        <taxon>Gordonia</taxon>
    </lineage>
</organism>
<dbReference type="PANTHER" id="PTHR31956">
    <property type="entry name" value="NON-SPECIFIC PHOSPHOLIPASE C4-RELATED"/>
    <property type="match status" value="1"/>
</dbReference>
<evidence type="ECO:0000256" key="9">
    <source>
        <dbReference type="ARBA" id="ARBA00048421"/>
    </source>
</evidence>
<name>A0A3G8JJ45_9ACTN</name>
<evidence type="ECO:0000313" key="12">
    <source>
        <dbReference type="Proteomes" id="UP000271469"/>
    </source>
</evidence>
<keyword evidence="6" id="KW-0732">Signal</keyword>
<protein>
    <recommendedName>
        <fullName evidence="3">phospholipase C</fullName>
        <ecNumber evidence="3">3.1.4.3</ecNumber>
    </recommendedName>
</protein>
<feature type="region of interest" description="Disordered" evidence="10">
    <location>
        <begin position="483"/>
        <end position="523"/>
    </location>
</feature>
<dbReference type="RefSeq" id="WP_124707814.1">
    <property type="nucleotide sequence ID" value="NZ_CP033972.1"/>
</dbReference>
<evidence type="ECO:0000256" key="4">
    <source>
        <dbReference type="ARBA" id="ARBA00022512"/>
    </source>
</evidence>
<dbReference type="GO" id="GO:0034480">
    <property type="term" value="F:phosphatidylcholine phospholipase C activity"/>
    <property type="evidence" value="ECO:0007669"/>
    <property type="project" value="UniProtKB-EC"/>
</dbReference>
<dbReference type="OrthoDB" id="4181857at2"/>
<dbReference type="KEGG" id="gom:D7316_01625"/>
<keyword evidence="7 11" id="KW-0378">Hydrolase</keyword>
<dbReference type="PANTHER" id="PTHR31956:SF1">
    <property type="entry name" value="NON-SPECIFIC PHOSPHOLIPASE C1"/>
    <property type="match status" value="1"/>
</dbReference>
<dbReference type="FunFam" id="3.40.720.10:FF:000034">
    <property type="entry name" value="Membrane-associated phospholipase C"/>
    <property type="match status" value="1"/>
</dbReference>
<dbReference type="EC" id="3.1.4.3" evidence="3"/>
<comment type="catalytic activity">
    <reaction evidence="9">
        <text>a 1,2-diacyl-sn-glycero-3-phosphocholine + H2O = phosphocholine + a 1,2-diacyl-sn-glycerol + H(+)</text>
        <dbReference type="Rhea" id="RHEA:10604"/>
        <dbReference type="ChEBI" id="CHEBI:15377"/>
        <dbReference type="ChEBI" id="CHEBI:15378"/>
        <dbReference type="ChEBI" id="CHEBI:17815"/>
        <dbReference type="ChEBI" id="CHEBI:57643"/>
        <dbReference type="ChEBI" id="CHEBI:295975"/>
        <dbReference type="EC" id="3.1.4.3"/>
    </reaction>
    <physiologicalReaction direction="left-to-right" evidence="9">
        <dbReference type="Rhea" id="RHEA:10605"/>
    </physiologicalReaction>
</comment>
<dbReference type="PROSITE" id="PS51318">
    <property type="entry name" value="TAT"/>
    <property type="match status" value="1"/>
</dbReference>
<proteinExistence type="inferred from homology"/>
<keyword evidence="8" id="KW-0843">Virulence</keyword>
<evidence type="ECO:0000256" key="5">
    <source>
        <dbReference type="ARBA" id="ARBA00022525"/>
    </source>
</evidence>
<evidence type="ECO:0000256" key="6">
    <source>
        <dbReference type="ARBA" id="ARBA00022729"/>
    </source>
</evidence>
<reference evidence="11 12" key="1">
    <citation type="submission" date="2018-11" db="EMBL/GenBank/DDBJ databases">
        <title>Gordonia insulae sp. nov., isolated from an island soil.</title>
        <authorList>
            <person name="Kim Y.S."/>
            <person name="Kim S.B."/>
        </authorList>
    </citation>
    <scope>NUCLEOTIDE SEQUENCE [LARGE SCALE GENOMIC DNA]</scope>
    <source>
        <strain evidence="11 12">MMS17-SY073</strain>
    </source>
</reference>
<evidence type="ECO:0000256" key="3">
    <source>
        <dbReference type="ARBA" id="ARBA00012018"/>
    </source>
</evidence>
<keyword evidence="5" id="KW-0964">Secreted</keyword>
<comment type="similarity">
    <text evidence="2">Belongs to the bacterial phospholipase C family.</text>
</comment>
<evidence type="ECO:0000256" key="7">
    <source>
        <dbReference type="ARBA" id="ARBA00022801"/>
    </source>
</evidence>
<dbReference type="InterPro" id="IPR019546">
    <property type="entry name" value="TAT_signal_bac_arc"/>
</dbReference>
<gene>
    <name evidence="11" type="primary">plcA</name>
    <name evidence="11" type="ORF">D7316_01625</name>
</gene>
<comment type="subcellular location">
    <subcellularLocation>
        <location evidence="1">Secreted</location>
        <location evidence="1">Cell wall</location>
    </subcellularLocation>
</comment>
<evidence type="ECO:0000256" key="1">
    <source>
        <dbReference type="ARBA" id="ARBA00004191"/>
    </source>
</evidence>